<keyword evidence="3" id="KW-1185">Reference proteome</keyword>
<reference evidence="2" key="2">
    <citation type="submission" date="2020-02" db="EMBL/GenBank/DDBJ databases">
        <authorList>
            <person name="Matsumoto Y."/>
            <person name="Motooka D."/>
            <person name="Nakamura S."/>
        </authorList>
    </citation>
    <scope>NUCLEOTIDE SEQUENCE</scope>
    <source>
        <strain evidence="2">JCM 13671</strain>
    </source>
</reference>
<dbReference type="AlphaFoldDB" id="A0A7I7Y0R9"/>
<dbReference type="GO" id="GO:0016020">
    <property type="term" value="C:membrane"/>
    <property type="evidence" value="ECO:0007669"/>
    <property type="project" value="TreeGrafter"/>
</dbReference>
<protein>
    <submittedName>
        <fullName evidence="2">Non-heme haloperoxidase Hpx</fullName>
    </submittedName>
</protein>
<evidence type="ECO:0000313" key="3">
    <source>
        <dbReference type="Proteomes" id="UP000466931"/>
    </source>
</evidence>
<reference evidence="2" key="1">
    <citation type="journal article" date="2019" name="Emerg. Microbes Infect.">
        <title>Comprehensive subspecies identification of 175 nontuberculous mycobacteria species based on 7547 genomic profiles.</title>
        <authorList>
            <person name="Matsumoto Y."/>
            <person name="Kinjo T."/>
            <person name="Motooka D."/>
            <person name="Nabeya D."/>
            <person name="Jung N."/>
            <person name="Uechi K."/>
            <person name="Horii T."/>
            <person name="Iida T."/>
            <person name="Fujita J."/>
            <person name="Nakamura S."/>
        </authorList>
    </citation>
    <scope>NUCLEOTIDE SEQUENCE [LARGE SCALE GENOMIC DNA]</scope>
    <source>
        <strain evidence="2">JCM 13671</strain>
    </source>
</reference>
<name>A0A7I7Y0R9_9MYCO</name>
<dbReference type="GO" id="GO:0004601">
    <property type="term" value="F:peroxidase activity"/>
    <property type="evidence" value="ECO:0007669"/>
    <property type="project" value="UniProtKB-KW"/>
</dbReference>
<dbReference type="Pfam" id="PF12697">
    <property type="entry name" value="Abhydrolase_6"/>
    <property type="match status" value="1"/>
</dbReference>
<dbReference type="InterPro" id="IPR050266">
    <property type="entry name" value="AB_hydrolase_sf"/>
</dbReference>
<organism evidence="2 3">
    <name type="scientific">Mycolicibacterium confluentis</name>
    <dbReference type="NCBI Taxonomy" id="28047"/>
    <lineage>
        <taxon>Bacteria</taxon>
        <taxon>Bacillati</taxon>
        <taxon>Actinomycetota</taxon>
        <taxon>Actinomycetes</taxon>
        <taxon>Mycobacteriales</taxon>
        <taxon>Mycobacteriaceae</taxon>
        <taxon>Mycolicibacterium</taxon>
    </lineage>
</organism>
<evidence type="ECO:0000313" key="2">
    <source>
        <dbReference type="EMBL" id="BBZ34711.1"/>
    </source>
</evidence>
<dbReference type="GO" id="GO:0016787">
    <property type="term" value="F:hydrolase activity"/>
    <property type="evidence" value="ECO:0007669"/>
    <property type="project" value="UniProtKB-KW"/>
</dbReference>
<dbReference type="EMBL" id="AP022612">
    <property type="protein sequence ID" value="BBZ34711.1"/>
    <property type="molecule type" value="Genomic_DNA"/>
</dbReference>
<dbReference type="PANTHER" id="PTHR43798">
    <property type="entry name" value="MONOACYLGLYCEROL LIPASE"/>
    <property type="match status" value="1"/>
</dbReference>
<keyword evidence="2" id="KW-0575">Peroxidase</keyword>
<dbReference type="SUPFAM" id="SSF53474">
    <property type="entry name" value="alpha/beta-Hydrolases"/>
    <property type="match status" value="1"/>
</dbReference>
<sequence>MLGKYGKEAVVEEGPLSTRTATELPPSRPVIVRGSDGTRLHTEVFGPEDGYPVVLAHGITCAIRVWREQIKDLAQDHRVIAFDHRGHGRSGVPPRGHYSLNHLAGDLDAVLEATLAPGERAVIAGHSMGGIAIEAWSERYRHKVADRADAVALINTTTGELVRQVKFLALSPRLANPRAVVATQVIRNFGGIPALGAVKRPGRGVVARLAVGRDADPAITDFVYELFATTPPAGRGGCARMLMDSVEKRHIPLDGLTVPALVIGSTHDRLLPIAAQRRIAEEVPHLVDFVELPGGHCGILEHPETVNGRLRSLVDSVRA</sequence>
<dbReference type="InterPro" id="IPR029058">
    <property type="entry name" value="AB_hydrolase_fold"/>
</dbReference>
<dbReference type="PANTHER" id="PTHR43798:SF31">
    <property type="entry name" value="AB HYDROLASE SUPERFAMILY PROTEIN YCLE"/>
    <property type="match status" value="1"/>
</dbReference>
<gene>
    <name evidence="2" type="primary">hpx</name>
    <name evidence="2" type="ORF">MCNF_33160</name>
</gene>
<keyword evidence="1" id="KW-0378">Hydrolase</keyword>
<dbReference type="OrthoDB" id="5422338at2"/>
<dbReference type="Proteomes" id="UP000466931">
    <property type="component" value="Chromosome"/>
</dbReference>
<accession>A0A7I7Y0R9</accession>
<keyword evidence="2" id="KW-0560">Oxidoreductase</keyword>
<dbReference type="Gene3D" id="3.40.50.1820">
    <property type="entry name" value="alpha/beta hydrolase"/>
    <property type="match status" value="1"/>
</dbReference>
<evidence type="ECO:0000256" key="1">
    <source>
        <dbReference type="ARBA" id="ARBA00022801"/>
    </source>
</evidence>
<dbReference type="InterPro" id="IPR000073">
    <property type="entry name" value="AB_hydrolase_1"/>
</dbReference>
<proteinExistence type="predicted"/>